<name>A0A8T8X5J8_ASPJA</name>
<sequence>SLAFHSRSPSTTLAARLARLGHTDTPIRQGIGTLSVKSHAGAGRARAALVDQGLGVAVDVGNIDRVSLWEEGEGAGAGCPVGVVVAADGAGGGDQGKGRVAVGAGCFVAVAAGDGRTGESGRGQGGQGKQVFGVHGCKNCIRCMLESR</sequence>
<accession>A0A8T8X5J8</accession>
<protein>
    <submittedName>
        <fullName evidence="1">Uncharacterized protein</fullName>
    </submittedName>
</protein>
<proteinExistence type="predicted"/>
<reference evidence="1 2" key="1">
    <citation type="submission" date="2018-02" db="EMBL/GenBank/DDBJ databases">
        <title>The genomes of Aspergillus section Nigri reveals drivers in fungal speciation.</title>
        <authorList>
            <consortium name="DOE Joint Genome Institute"/>
            <person name="Vesth T.C."/>
            <person name="Nybo J."/>
            <person name="Theobald S."/>
            <person name="Brandl J."/>
            <person name="Frisvad J.C."/>
            <person name="Nielsen K.F."/>
            <person name="Lyhne E.K."/>
            <person name="Kogle M.E."/>
            <person name="Kuo A."/>
            <person name="Riley R."/>
            <person name="Clum A."/>
            <person name="Nolan M."/>
            <person name="Lipzen A."/>
            <person name="Salamov A."/>
            <person name="Henrissat B."/>
            <person name="Wiebenga A."/>
            <person name="De vries R.P."/>
            <person name="Grigoriev I.V."/>
            <person name="Mortensen U.H."/>
            <person name="Andersen M.R."/>
            <person name="Baker S.E."/>
        </authorList>
    </citation>
    <scope>NUCLEOTIDE SEQUENCE [LARGE SCALE GENOMIC DNA]</scope>
    <source>
        <strain evidence="1 2">CBS 114.51</strain>
    </source>
</reference>
<dbReference type="AlphaFoldDB" id="A0A8T8X5J8"/>
<dbReference type="GeneID" id="37179240"/>
<evidence type="ECO:0000313" key="1">
    <source>
        <dbReference type="EMBL" id="RAH83295.1"/>
    </source>
</evidence>
<organism evidence="1 2">
    <name type="scientific">Aspergillus japonicus CBS 114.51</name>
    <dbReference type="NCBI Taxonomy" id="1448312"/>
    <lineage>
        <taxon>Eukaryota</taxon>
        <taxon>Fungi</taxon>
        <taxon>Dikarya</taxon>
        <taxon>Ascomycota</taxon>
        <taxon>Pezizomycotina</taxon>
        <taxon>Eurotiomycetes</taxon>
        <taxon>Eurotiomycetidae</taxon>
        <taxon>Eurotiales</taxon>
        <taxon>Aspergillaceae</taxon>
        <taxon>Aspergillus</taxon>
        <taxon>Aspergillus subgen. Circumdati</taxon>
    </lineage>
</organism>
<gene>
    <name evidence="1" type="ORF">BO86DRAFT_427191</name>
</gene>
<keyword evidence="2" id="KW-1185">Reference proteome</keyword>
<dbReference type="RefSeq" id="XP_025529189.1">
    <property type="nucleotide sequence ID" value="XM_025675548.1"/>
</dbReference>
<dbReference type="Proteomes" id="UP000249497">
    <property type="component" value="Unassembled WGS sequence"/>
</dbReference>
<feature type="non-terminal residue" evidence="1">
    <location>
        <position position="148"/>
    </location>
</feature>
<feature type="non-terminal residue" evidence="1">
    <location>
        <position position="1"/>
    </location>
</feature>
<dbReference type="EMBL" id="KZ824784">
    <property type="protein sequence ID" value="RAH83295.1"/>
    <property type="molecule type" value="Genomic_DNA"/>
</dbReference>
<evidence type="ECO:0000313" key="2">
    <source>
        <dbReference type="Proteomes" id="UP000249497"/>
    </source>
</evidence>